<keyword evidence="2" id="KW-1185">Reference proteome</keyword>
<evidence type="ECO:0000313" key="1">
    <source>
        <dbReference type="EMBL" id="MBA0711031.1"/>
    </source>
</evidence>
<dbReference type="EMBL" id="JABEZV010000005">
    <property type="protein sequence ID" value="MBA0711031.1"/>
    <property type="molecule type" value="Genomic_DNA"/>
</dbReference>
<protein>
    <submittedName>
        <fullName evidence="1">Uncharacterized protein</fullName>
    </submittedName>
</protein>
<gene>
    <name evidence="1" type="ORF">Golax_010268</name>
</gene>
<reference evidence="1 2" key="1">
    <citation type="journal article" date="2019" name="Genome Biol. Evol.">
        <title>Insights into the evolution of the New World diploid cottons (Gossypium, subgenus Houzingenia) based on genome sequencing.</title>
        <authorList>
            <person name="Grover C.E."/>
            <person name="Arick M.A. 2nd"/>
            <person name="Thrash A."/>
            <person name="Conover J.L."/>
            <person name="Sanders W.S."/>
            <person name="Peterson D.G."/>
            <person name="Frelichowski J.E."/>
            <person name="Scheffler J.A."/>
            <person name="Scheffler B.E."/>
            <person name="Wendel J.F."/>
        </authorList>
    </citation>
    <scope>NUCLEOTIDE SEQUENCE [LARGE SCALE GENOMIC DNA]</scope>
    <source>
        <strain evidence="1">4</strain>
        <tissue evidence="1">Leaf</tissue>
    </source>
</reference>
<proteinExistence type="predicted"/>
<dbReference type="AlphaFoldDB" id="A0A7J8ZGX9"/>
<evidence type="ECO:0000313" key="2">
    <source>
        <dbReference type="Proteomes" id="UP000593574"/>
    </source>
</evidence>
<comment type="caution">
    <text evidence="1">The sequence shown here is derived from an EMBL/GenBank/DDBJ whole genome shotgun (WGS) entry which is preliminary data.</text>
</comment>
<dbReference type="Proteomes" id="UP000593574">
    <property type="component" value="Unassembled WGS sequence"/>
</dbReference>
<sequence length="30" mass="3285">MNHVTGSLSGLYKGKLIRAIIKKLMRANNG</sequence>
<name>A0A7J8ZGX9_9ROSI</name>
<accession>A0A7J8ZGX9</accession>
<organism evidence="1 2">
    <name type="scientific">Gossypium laxum</name>
    <dbReference type="NCBI Taxonomy" id="34288"/>
    <lineage>
        <taxon>Eukaryota</taxon>
        <taxon>Viridiplantae</taxon>
        <taxon>Streptophyta</taxon>
        <taxon>Embryophyta</taxon>
        <taxon>Tracheophyta</taxon>
        <taxon>Spermatophyta</taxon>
        <taxon>Magnoliopsida</taxon>
        <taxon>eudicotyledons</taxon>
        <taxon>Gunneridae</taxon>
        <taxon>Pentapetalae</taxon>
        <taxon>rosids</taxon>
        <taxon>malvids</taxon>
        <taxon>Malvales</taxon>
        <taxon>Malvaceae</taxon>
        <taxon>Malvoideae</taxon>
        <taxon>Gossypium</taxon>
    </lineage>
</organism>